<evidence type="ECO:0000256" key="1">
    <source>
        <dbReference type="ARBA" id="ARBA00001947"/>
    </source>
</evidence>
<dbReference type="InterPro" id="IPR012947">
    <property type="entry name" value="tRNA_SAD"/>
</dbReference>
<dbReference type="PANTHER" id="PTHR43462">
    <property type="entry name" value="ALANYL-TRNA EDITING PROTEIN"/>
    <property type="match status" value="1"/>
</dbReference>
<evidence type="ECO:0000313" key="8">
    <source>
        <dbReference type="EMBL" id="SDH64493.1"/>
    </source>
</evidence>
<dbReference type="InterPro" id="IPR051335">
    <property type="entry name" value="Alanyl-tRNA_Editing_Enzymes"/>
</dbReference>
<dbReference type="GO" id="GO:0006419">
    <property type="term" value="P:alanyl-tRNA aminoacylation"/>
    <property type="evidence" value="ECO:0007669"/>
    <property type="project" value="InterPro"/>
</dbReference>
<dbReference type="GO" id="GO:0005737">
    <property type="term" value="C:cytoplasm"/>
    <property type="evidence" value="ECO:0007669"/>
    <property type="project" value="UniProtKB-SubCell"/>
</dbReference>
<reference evidence="9" key="1">
    <citation type="submission" date="2016-10" db="EMBL/GenBank/DDBJ databases">
        <authorList>
            <person name="Varghese N."/>
            <person name="Submissions S."/>
        </authorList>
    </citation>
    <scope>NUCLEOTIDE SEQUENCE [LARGE SCALE GENOMIC DNA]</scope>
    <source>
        <strain evidence="9">930I</strain>
    </source>
</reference>
<dbReference type="EMBL" id="FNCV01000009">
    <property type="protein sequence ID" value="SDH64493.1"/>
    <property type="molecule type" value="Genomic_DNA"/>
</dbReference>
<dbReference type="InterPro" id="IPR018165">
    <property type="entry name" value="Ala-tRNA-synth_IIc_core"/>
</dbReference>
<dbReference type="InterPro" id="IPR018163">
    <property type="entry name" value="Thr/Ala-tRNA-synth_IIc_edit"/>
</dbReference>
<comment type="subcellular location">
    <subcellularLocation>
        <location evidence="2">Cytoplasm</location>
    </subcellularLocation>
</comment>
<dbReference type="InterPro" id="IPR009000">
    <property type="entry name" value="Transl_B-barrel_sf"/>
</dbReference>
<dbReference type="Proteomes" id="UP000217076">
    <property type="component" value="Unassembled WGS sequence"/>
</dbReference>
<comment type="cofactor">
    <cofactor evidence="1">
        <name>Zn(2+)</name>
        <dbReference type="ChEBI" id="CHEBI:29105"/>
    </cofactor>
</comment>
<organism evidence="8 9">
    <name type="scientific">Roseospirillum parvum</name>
    <dbReference type="NCBI Taxonomy" id="83401"/>
    <lineage>
        <taxon>Bacteria</taxon>
        <taxon>Pseudomonadati</taxon>
        <taxon>Pseudomonadota</taxon>
        <taxon>Alphaproteobacteria</taxon>
        <taxon>Rhodospirillales</taxon>
        <taxon>Rhodospirillaceae</taxon>
        <taxon>Roseospirillum</taxon>
    </lineage>
</organism>
<dbReference type="GO" id="GO:0002161">
    <property type="term" value="F:aminoacyl-tRNA deacylase activity"/>
    <property type="evidence" value="ECO:0007669"/>
    <property type="project" value="UniProtKB-ARBA"/>
</dbReference>
<name>A0A1G8E3H4_9PROT</name>
<evidence type="ECO:0000256" key="3">
    <source>
        <dbReference type="ARBA" id="ARBA00017959"/>
    </source>
</evidence>
<keyword evidence="5" id="KW-0862">Zinc</keyword>
<dbReference type="OrthoDB" id="9812949at2"/>
<dbReference type="Pfam" id="PF01411">
    <property type="entry name" value="tRNA-synt_2c"/>
    <property type="match status" value="1"/>
</dbReference>
<evidence type="ECO:0000259" key="7">
    <source>
        <dbReference type="PROSITE" id="PS50860"/>
    </source>
</evidence>
<evidence type="ECO:0000256" key="6">
    <source>
        <dbReference type="ARBA" id="ARBA00032577"/>
    </source>
</evidence>
<dbReference type="GO" id="GO:0005524">
    <property type="term" value="F:ATP binding"/>
    <property type="evidence" value="ECO:0007669"/>
    <property type="project" value="InterPro"/>
</dbReference>
<keyword evidence="9" id="KW-1185">Reference proteome</keyword>
<dbReference type="AlphaFoldDB" id="A0A1G8E3H4"/>
<dbReference type="GO" id="GO:0003676">
    <property type="term" value="F:nucleic acid binding"/>
    <property type="evidence" value="ECO:0007669"/>
    <property type="project" value="InterPro"/>
</dbReference>
<evidence type="ECO:0000256" key="5">
    <source>
        <dbReference type="ARBA" id="ARBA00022833"/>
    </source>
</evidence>
<dbReference type="SUPFAM" id="SSF50447">
    <property type="entry name" value="Translation proteins"/>
    <property type="match status" value="1"/>
</dbReference>
<evidence type="ECO:0000256" key="2">
    <source>
        <dbReference type="ARBA" id="ARBA00004496"/>
    </source>
</evidence>
<protein>
    <recommendedName>
        <fullName evidence="3">Alanine--tRNA ligase</fullName>
    </recommendedName>
    <alternativeName>
        <fullName evidence="6">Alanyl-tRNA synthetase</fullName>
    </alternativeName>
</protein>
<dbReference type="STRING" id="83401.SAMN05421742_10925"/>
<gene>
    <name evidence="8" type="ORF">SAMN05421742_10925</name>
</gene>
<feature type="domain" description="Alanyl-transfer RNA synthetases family profile" evidence="7">
    <location>
        <begin position="1"/>
        <end position="251"/>
    </location>
</feature>
<dbReference type="InterPro" id="IPR018164">
    <property type="entry name" value="Ala-tRNA-synth_IIc_N"/>
</dbReference>
<dbReference type="PROSITE" id="PS50860">
    <property type="entry name" value="AA_TRNA_LIGASE_II_ALA"/>
    <property type="match status" value="1"/>
</dbReference>
<accession>A0A1G8E3H4</accession>
<dbReference type="SMART" id="SM00863">
    <property type="entry name" value="tRNA_SAD"/>
    <property type="match status" value="1"/>
</dbReference>
<keyword evidence="4" id="KW-0479">Metal-binding</keyword>
<dbReference type="GO" id="GO:0004813">
    <property type="term" value="F:alanine-tRNA ligase activity"/>
    <property type="evidence" value="ECO:0007669"/>
    <property type="project" value="InterPro"/>
</dbReference>
<dbReference type="GO" id="GO:0046872">
    <property type="term" value="F:metal ion binding"/>
    <property type="evidence" value="ECO:0007669"/>
    <property type="project" value="UniProtKB-KW"/>
</dbReference>
<proteinExistence type="predicted"/>
<dbReference type="PANTHER" id="PTHR43462:SF1">
    <property type="entry name" value="ALANYL-TRNA EDITING PROTEIN AARSD1"/>
    <property type="match status" value="1"/>
</dbReference>
<evidence type="ECO:0000256" key="4">
    <source>
        <dbReference type="ARBA" id="ARBA00022723"/>
    </source>
</evidence>
<dbReference type="Gene3D" id="3.30.980.10">
    <property type="entry name" value="Threonyl-trna Synthetase, Chain A, domain 2"/>
    <property type="match status" value="1"/>
</dbReference>
<dbReference type="Gene3D" id="2.40.30.130">
    <property type="match status" value="1"/>
</dbReference>
<dbReference type="Pfam" id="PF07973">
    <property type="entry name" value="tRNA_SAD"/>
    <property type="match status" value="1"/>
</dbReference>
<sequence length="251" mass="26717">MTDAPTTEELFRDDGYLDHCTARVIGHAEGAVVLDRTVFYAQGGGQPGDSGRLVLPEGGELAVVNTVTSRDDGRHLHLLAEGAALPPVGTEVVAHIDWPRRHRLMRIHTCLHLLCAIVDGAVTGGSVGEGKGRLDFDIPEASLDKDDLTARLNALIAADHPVAPTWIEEAELDANPEMVRTMSVAPPRGAGRVRVLEIGAEPAALIDRQPCGGTHVARTGEIGPVVVTKIEKKGRQNRRVNVAFAPEGQPA</sequence>
<evidence type="ECO:0000313" key="9">
    <source>
        <dbReference type="Proteomes" id="UP000217076"/>
    </source>
</evidence>
<dbReference type="SUPFAM" id="SSF55186">
    <property type="entry name" value="ThrRS/AlaRS common domain"/>
    <property type="match status" value="1"/>
</dbReference>
<dbReference type="RefSeq" id="WP_092620746.1">
    <property type="nucleotide sequence ID" value="NZ_FNCV01000009.1"/>
</dbReference>